<comment type="caution">
    <text evidence="1">The sequence shown here is derived from an EMBL/GenBank/DDBJ whole genome shotgun (WGS) entry which is preliminary data.</text>
</comment>
<sequence>MNRYLLFFEHISHESSKCPALAQHSHDSTIIELRGNSRGNSEPTLALARDGYALSGDVKWQVFRRVRILHLNIAGNLAEPDILVVDSGQDLECPSERLQAISAALEKDVESHSERIIAAILPLRLAIFLYHLML</sequence>
<protein>
    <submittedName>
        <fullName evidence="1">Uncharacterized protein</fullName>
    </submittedName>
</protein>
<dbReference type="Proteomes" id="UP001283361">
    <property type="component" value="Unassembled WGS sequence"/>
</dbReference>
<keyword evidence="2" id="KW-1185">Reference proteome</keyword>
<evidence type="ECO:0000313" key="2">
    <source>
        <dbReference type="Proteomes" id="UP001283361"/>
    </source>
</evidence>
<organism evidence="1 2">
    <name type="scientific">Elysia crispata</name>
    <name type="common">lettuce slug</name>
    <dbReference type="NCBI Taxonomy" id="231223"/>
    <lineage>
        <taxon>Eukaryota</taxon>
        <taxon>Metazoa</taxon>
        <taxon>Spiralia</taxon>
        <taxon>Lophotrochozoa</taxon>
        <taxon>Mollusca</taxon>
        <taxon>Gastropoda</taxon>
        <taxon>Heterobranchia</taxon>
        <taxon>Euthyneura</taxon>
        <taxon>Panpulmonata</taxon>
        <taxon>Sacoglossa</taxon>
        <taxon>Placobranchoidea</taxon>
        <taxon>Plakobranchidae</taxon>
        <taxon>Elysia</taxon>
    </lineage>
</organism>
<dbReference type="EMBL" id="JAWDGP010003079">
    <property type="protein sequence ID" value="KAK3777404.1"/>
    <property type="molecule type" value="Genomic_DNA"/>
</dbReference>
<dbReference type="AlphaFoldDB" id="A0AAE1DNT8"/>
<reference evidence="1" key="1">
    <citation type="journal article" date="2023" name="G3 (Bethesda)">
        <title>A reference genome for the long-term kleptoplast-retaining sea slug Elysia crispata morphotype clarki.</title>
        <authorList>
            <person name="Eastman K.E."/>
            <person name="Pendleton A.L."/>
            <person name="Shaikh M.A."/>
            <person name="Suttiyut T."/>
            <person name="Ogas R."/>
            <person name="Tomko P."/>
            <person name="Gavelis G."/>
            <person name="Widhalm J.R."/>
            <person name="Wisecaver J.H."/>
        </authorList>
    </citation>
    <scope>NUCLEOTIDE SEQUENCE</scope>
    <source>
        <strain evidence="1">ECLA1</strain>
    </source>
</reference>
<proteinExistence type="predicted"/>
<evidence type="ECO:0000313" key="1">
    <source>
        <dbReference type="EMBL" id="KAK3777404.1"/>
    </source>
</evidence>
<name>A0AAE1DNT8_9GAST</name>
<accession>A0AAE1DNT8</accession>
<gene>
    <name evidence="1" type="ORF">RRG08_032508</name>
</gene>